<evidence type="ECO:0000313" key="2">
    <source>
        <dbReference type="Proteomes" id="UP000023152"/>
    </source>
</evidence>
<dbReference type="GO" id="GO:0016301">
    <property type="term" value="F:kinase activity"/>
    <property type="evidence" value="ECO:0007669"/>
    <property type="project" value="UniProtKB-KW"/>
</dbReference>
<dbReference type="SUPFAM" id="SSF52058">
    <property type="entry name" value="L domain-like"/>
    <property type="match status" value="1"/>
</dbReference>
<reference evidence="1 2" key="1">
    <citation type="journal article" date="2013" name="Curr. Biol.">
        <title>The Genome of the Foraminiferan Reticulomyxa filosa.</title>
        <authorList>
            <person name="Glockner G."/>
            <person name="Hulsmann N."/>
            <person name="Schleicher M."/>
            <person name="Noegel A.A."/>
            <person name="Eichinger L."/>
            <person name="Gallinger C."/>
            <person name="Pawlowski J."/>
            <person name="Sierra R."/>
            <person name="Euteneuer U."/>
            <person name="Pillet L."/>
            <person name="Moustafa A."/>
            <person name="Platzer M."/>
            <person name="Groth M."/>
            <person name="Szafranski K."/>
            <person name="Schliwa M."/>
        </authorList>
    </citation>
    <scope>NUCLEOTIDE SEQUENCE [LARGE SCALE GENOMIC DNA]</scope>
</reference>
<gene>
    <name evidence="1" type="ORF">RFI_16457</name>
</gene>
<organism evidence="1 2">
    <name type="scientific">Reticulomyxa filosa</name>
    <dbReference type="NCBI Taxonomy" id="46433"/>
    <lineage>
        <taxon>Eukaryota</taxon>
        <taxon>Sar</taxon>
        <taxon>Rhizaria</taxon>
        <taxon>Retaria</taxon>
        <taxon>Foraminifera</taxon>
        <taxon>Monothalamids</taxon>
        <taxon>Reticulomyxidae</taxon>
        <taxon>Reticulomyxa</taxon>
    </lineage>
</organism>
<dbReference type="InterPro" id="IPR053038">
    <property type="entry name" value="RLP_Defense"/>
</dbReference>
<dbReference type="PANTHER" id="PTHR48064">
    <property type="entry name" value="OS01G0750400 PROTEIN"/>
    <property type="match status" value="1"/>
</dbReference>
<evidence type="ECO:0000313" key="1">
    <source>
        <dbReference type="EMBL" id="ETO20761.1"/>
    </source>
</evidence>
<dbReference type="Gene3D" id="3.80.10.10">
    <property type="entry name" value="Ribonuclease Inhibitor"/>
    <property type="match status" value="1"/>
</dbReference>
<sequence length="133" mass="15324">MNSNQLRNENENISTCLIIENGKNSLNGTLSLEIVNMESLEYLWLHSNELNNKKLSFLSNNMFFYSNHKFSGIIPSNIDNIANLKYLRLNEKKLTGSIPVEIKNLKNLTYIVLSNNLLSTKINTFLKKLIEMK</sequence>
<dbReference type="OrthoDB" id="2105857at2759"/>
<keyword evidence="1" id="KW-0808">Transferase</keyword>
<keyword evidence="1" id="KW-0418">Kinase</keyword>
<comment type="caution">
    <text evidence="1">The sequence shown here is derived from an EMBL/GenBank/DDBJ whole genome shotgun (WGS) entry which is preliminary data.</text>
</comment>
<dbReference type="AlphaFoldDB" id="X6N3Z0"/>
<dbReference type="InterPro" id="IPR032675">
    <property type="entry name" value="LRR_dom_sf"/>
</dbReference>
<proteinExistence type="predicted"/>
<protein>
    <submittedName>
        <fullName evidence="1">Serine-threonine protein kinase, plant-type</fullName>
    </submittedName>
</protein>
<name>X6N3Z0_RETFI</name>
<accession>X6N3Z0</accession>
<dbReference type="Proteomes" id="UP000023152">
    <property type="component" value="Unassembled WGS sequence"/>
</dbReference>
<dbReference type="PANTHER" id="PTHR48064:SF6">
    <property type="entry name" value="RECEPTOR-LIKE PROTEIN KINASE 2"/>
    <property type="match status" value="1"/>
</dbReference>
<keyword evidence="2" id="KW-1185">Reference proteome</keyword>
<dbReference type="EMBL" id="ASPP01012285">
    <property type="protein sequence ID" value="ETO20761.1"/>
    <property type="molecule type" value="Genomic_DNA"/>
</dbReference>